<comment type="caution">
    <text evidence="1">The sequence shown here is derived from an EMBL/GenBank/DDBJ whole genome shotgun (WGS) entry which is preliminary data.</text>
</comment>
<accession>A0A0F9LA39</accession>
<protein>
    <submittedName>
        <fullName evidence="1">Uncharacterized protein</fullName>
    </submittedName>
</protein>
<reference evidence="1" key="1">
    <citation type="journal article" date="2015" name="Nature">
        <title>Complex archaea that bridge the gap between prokaryotes and eukaryotes.</title>
        <authorList>
            <person name="Spang A."/>
            <person name="Saw J.H."/>
            <person name="Jorgensen S.L."/>
            <person name="Zaremba-Niedzwiedzka K."/>
            <person name="Martijn J."/>
            <person name="Lind A.E."/>
            <person name="van Eijk R."/>
            <person name="Schleper C."/>
            <person name="Guy L."/>
            <person name="Ettema T.J."/>
        </authorList>
    </citation>
    <scope>NUCLEOTIDE SEQUENCE</scope>
</reference>
<organism evidence="1">
    <name type="scientific">marine sediment metagenome</name>
    <dbReference type="NCBI Taxonomy" id="412755"/>
    <lineage>
        <taxon>unclassified sequences</taxon>
        <taxon>metagenomes</taxon>
        <taxon>ecological metagenomes</taxon>
    </lineage>
</organism>
<gene>
    <name evidence="1" type="ORF">LCGC14_1301680</name>
</gene>
<evidence type="ECO:0000313" key="1">
    <source>
        <dbReference type="EMBL" id="KKM84201.1"/>
    </source>
</evidence>
<name>A0A0F9LA39_9ZZZZ</name>
<dbReference type="AlphaFoldDB" id="A0A0F9LA39"/>
<sequence>MPKDKVGREKTYPLNTVTITAINPDDSALITIISMTIKPDMRVANAKEHQARIYELTTRLTDALDRAGIGYETETITLQASERDRLNYNDNVVEAK</sequence>
<dbReference type="EMBL" id="LAZR01007602">
    <property type="protein sequence ID" value="KKM84201.1"/>
    <property type="molecule type" value="Genomic_DNA"/>
</dbReference>
<proteinExistence type="predicted"/>